<comment type="caution">
    <text evidence="1">The sequence shown here is derived from an EMBL/GenBank/DDBJ whole genome shotgun (WGS) entry which is preliminary data.</text>
</comment>
<evidence type="ECO:0000313" key="2">
    <source>
        <dbReference type="Proteomes" id="UP001472677"/>
    </source>
</evidence>
<gene>
    <name evidence="1" type="ORF">V6N12_029149</name>
</gene>
<name>A0ABR2ALL4_9ROSI</name>
<dbReference type="Proteomes" id="UP001472677">
    <property type="component" value="Unassembled WGS sequence"/>
</dbReference>
<evidence type="ECO:0000313" key="1">
    <source>
        <dbReference type="EMBL" id="KAK8494544.1"/>
    </source>
</evidence>
<organism evidence="1 2">
    <name type="scientific">Hibiscus sabdariffa</name>
    <name type="common">roselle</name>
    <dbReference type="NCBI Taxonomy" id="183260"/>
    <lineage>
        <taxon>Eukaryota</taxon>
        <taxon>Viridiplantae</taxon>
        <taxon>Streptophyta</taxon>
        <taxon>Embryophyta</taxon>
        <taxon>Tracheophyta</taxon>
        <taxon>Spermatophyta</taxon>
        <taxon>Magnoliopsida</taxon>
        <taxon>eudicotyledons</taxon>
        <taxon>Gunneridae</taxon>
        <taxon>Pentapetalae</taxon>
        <taxon>rosids</taxon>
        <taxon>malvids</taxon>
        <taxon>Malvales</taxon>
        <taxon>Malvaceae</taxon>
        <taxon>Malvoideae</taxon>
        <taxon>Hibiscus</taxon>
    </lineage>
</organism>
<reference evidence="1 2" key="1">
    <citation type="journal article" date="2024" name="G3 (Bethesda)">
        <title>Genome assembly of Hibiscus sabdariffa L. provides insights into metabolisms of medicinal natural products.</title>
        <authorList>
            <person name="Kim T."/>
        </authorList>
    </citation>
    <scope>NUCLEOTIDE SEQUENCE [LARGE SCALE GENOMIC DNA]</scope>
    <source>
        <strain evidence="1">TK-2024</strain>
        <tissue evidence="1">Old leaves</tissue>
    </source>
</reference>
<keyword evidence="2" id="KW-1185">Reference proteome</keyword>
<accession>A0ABR2ALL4</accession>
<sequence>MFMGLSPLLGFEDVVLFVIKTTLILFIESRAAGSFDLFIEVGCSIVVNWINNSIQRPWRWWPILVEIDQYITDINKAVSCSAVLPSNGMAAWLANDVLRKDLFKAWW</sequence>
<proteinExistence type="predicted"/>
<dbReference type="EMBL" id="JBBPBM010000526">
    <property type="protein sequence ID" value="KAK8494544.1"/>
    <property type="molecule type" value="Genomic_DNA"/>
</dbReference>
<protein>
    <submittedName>
        <fullName evidence="1">Uncharacterized protein</fullName>
    </submittedName>
</protein>